<reference evidence="10 11" key="1">
    <citation type="submission" date="2018-06" db="EMBL/GenBank/DDBJ databases">
        <authorList>
            <consortium name="Pathogen Informatics"/>
            <person name="Doyle S."/>
        </authorList>
    </citation>
    <scope>NUCLEOTIDE SEQUENCE [LARGE SCALE GENOMIC DNA]</scope>
    <source>
        <strain evidence="10 11">NCTC13337</strain>
    </source>
</reference>
<feature type="domain" description="MsrB" evidence="9">
    <location>
        <begin position="185"/>
        <end position="308"/>
    </location>
</feature>
<comment type="catalytic activity">
    <reaction evidence="5 8">
        <text>L-methionyl-[protein] + [thioredoxin]-disulfide + H2O = L-methionyl-(S)-S-oxide-[protein] + [thioredoxin]-dithiol</text>
        <dbReference type="Rhea" id="RHEA:14217"/>
        <dbReference type="Rhea" id="RHEA-COMP:10698"/>
        <dbReference type="Rhea" id="RHEA-COMP:10700"/>
        <dbReference type="Rhea" id="RHEA-COMP:12313"/>
        <dbReference type="Rhea" id="RHEA-COMP:12315"/>
        <dbReference type="ChEBI" id="CHEBI:15377"/>
        <dbReference type="ChEBI" id="CHEBI:16044"/>
        <dbReference type="ChEBI" id="CHEBI:29950"/>
        <dbReference type="ChEBI" id="CHEBI:44120"/>
        <dbReference type="ChEBI" id="CHEBI:50058"/>
        <dbReference type="EC" id="1.8.4.11"/>
    </reaction>
</comment>
<sequence>MKEKIIYLAGGCFWGMQGYFDQLNGVLETQVGYANSQVPNPSYEAVCTGETGAAETLLLHYDAEKISLSELLQHYLRIIDPTSLNRQGHDTGTQYRTGVYFIDLADAQIIEKVLSFEQKKHALPMVVENKVLENFYSAESYHQKYLEKNPNGYCHVNLNIARQPLTSEEQTIIQQAEQAYQKPNEAILKQTLSPLAYEVTQKNATEKPFSSEYDQLFSPGIYVDIVSGEPLFSSANKFDAGCGWPSFSRPISKSVLTEHEDTSLSRVRTEVRSQLADSHLGHVFFDGPEALGGLRYCINGAALRFISLSDMDKEGYGHLKHLVEHPDE</sequence>
<evidence type="ECO:0000256" key="2">
    <source>
        <dbReference type="ARBA" id="ARBA00023002"/>
    </source>
</evidence>
<keyword evidence="3" id="KW-0511">Multifunctional enzyme</keyword>
<dbReference type="NCBIfam" id="TIGR00401">
    <property type="entry name" value="msrA"/>
    <property type="match status" value="1"/>
</dbReference>
<comment type="function">
    <text evidence="4 8">Has an important function as a repair enzyme for proteins that have been inactivated by oxidation. Catalyzes the reversible oxidation-reduction of methionine sulfoxide in proteins to methionine.</text>
</comment>
<dbReference type="Pfam" id="PF01625">
    <property type="entry name" value="PMSR"/>
    <property type="match status" value="1"/>
</dbReference>
<dbReference type="GO" id="GO:0034599">
    <property type="term" value="P:cellular response to oxidative stress"/>
    <property type="evidence" value="ECO:0007669"/>
    <property type="project" value="TreeGrafter"/>
</dbReference>
<keyword evidence="11" id="KW-1185">Reference proteome</keyword>
<dbReference type="GO" id="GO:0008113">
    <property type="term" value="F:peptide-methionine (S)-S-oxide reductase activity"/>
    <property type="evidence" value="ECO:0007669"/>
    <property type="project" value="UniProtKB-UniRule"/>
</dbReference>
<accession>A0A380MY16</accession>
<evidence type="ECO:0000313" key="10">
    <source>
        <dbReference type="EMBL" id="SUO97104.1"/>
    </source>
</evidence>
<dbReference type="GO" id="GO:0033743">
    <property type="term" value="F:peptide-methionine (R)-S-oxide reductase activity"/>
    <property type="evidence" value="ECO:0007669"/>
    <property type="project" value="UniProtKB-EC"/>
</dbReference>
<dbReference type="Gene3D" id="3.30.1060.10">
    <property type="entry name" value="Peptide methionine sulphoxide reductase MsrA"/>
    <property type="match status" value="1"/>
</dbReference>
<dbReference type="InterPro" id="IPR002579">
    <property type="entry name" value="Met_Sox_Rdtase_MsrB_dom"/>
</dbReference>
<evidence type="ECO:0000256" key="5">
    <source>
        <dbReference type="ARBA" id="ARBA00047806"/>
    </source>
</evidence>
<dbReference type="Pfam" id="PF01641">
    <property type="entry name" value="SelR"/>
    <property type="match status" value="1"/>
</dbReference>
<comment type="catalytic activity">
    <reaction evidence="6">
        <text>L-methionyl-[protein] + [thioredoxin]-disulfide + H2O = L-methionyl-(R)-S-oxide-[protein] + [thioredoxin]-dithiol</text>
        <dbReference type="Rhea" id="RHEA:24164"/>
        <dbReference type="Rhea" id="RHEA-COMP:10698"/>
        <dbReference type="Rhea" id="RHEA-COMP:10700"/>
        <dbReference type="Rhea" id="RHEA-COMP:12313"/>
        <dbReference type="Rhea" id="RHEA-COMP:12314"/>
        <dbReference type="ChEBI" id="CHEBI:15377"/>
        <dbReference type="ChEBI" id="CHEBI:16044"/>
        <dbReference type="ChEBI" id="CHEBI:29950"/>
        <dbReference type="ChEBI" id="CHEBI:45764"/>
        <dbReference type="ChEBI" id="CHEBI:50058"/>
        <dbReference type="EC" id="1.8.4.12"/>
    </reaction>
</comment>
<dbReference type="EMBL" id="UHIC01000001">
    <property type="protein sequence ID" value="SUO97104.1"/>
    <property type="molecule type" value="Genomic_DNA"/>
</dbReference>
<evidence type="ECO:0000256" key="3">
    <source>
        <dbReference type="ARBA" id="ARBA00023268"/>
    </source>
</evidence>
<dbReference type="FunFam" id="2.170.150.20:FF:000003">
    <property type="entry name" value="Peptide methionine sulfoxide reductase MsrB"/>
    <property type="match status" value="1"/>
</dbReference>
<evidence type="ECO:0000256" key="4">
    <source>
        <dbReference type="ARBA" id="ARBA00024679"/>
    </source>
</evidence>
<protein>
    <recommendedName>
        <fullName evidence="8">Peptide methionine sulfoxide reductase MsrA</fullName>
        <shortName evidence="8">Protein-methionine-S-oxide reductase</shortName>
        <ecNumber evidence="8">1.8.4.11</ecNumber>
    </recommendedName>
    <alternativeName>
        <fullName evidence="8">Peptide-methionine (S)-S-oxide reductase</fullName>
        <shortName evidence="8">Peptide Met(O) reductase</shortName>
    </alternativeName>
</protein>
<dbReference type="Proteomes" id="UP000254601">
    <property type="component" value="Unassembled WGS sequence"/>
</dbReference>
<evidence type="ECO:0000256" key="7">
    <source>
        <dbReference type="ARBA" id="ARBA00048782"/>
    </source>
</evidence>
<evidence type="ECO:0000256" key="1">
    <source>
        <dbReference type="ARBA" id="ARBA00005591"/>
    </source>
</evidence>
<dbReference type="PANTHER" id="PTHR42799:SF2">
    <property type="entry name" value="MITOCHONDRIAL PEPTIDE METHIONINE SULFOXIDE REDUCTASE"/>
    <property type="match status" value="1"/>
</dbReference>
<dbReference type="GO" id="GO:0005737">
    <property type="term" value="C:cytoplasm"/>
    <property type="evidence" value="ECO:0007669"/>
    <property type="project" value="TreeGrafter"/>
</dbReference>
<keyword evidence="2 8" id="KW-0560">Oxidoreductase</keyword>
<evidence type="ECO:0000256" key="8">
    <source>
        <dbReference type="HAMAP-Rule" id="MF_01401"/>
    </source>
</evidence>
<dbReference type="EC" id="1.8.4.11" evidence="8"/>
<evidence type="ECO:0000259" key="9">
    <source>
        <dbReference type="PROSITE" id="PS51790"/>
    </source>
</evidence>
<dbReference type="InterPro" id="IPR036509">
    <property type="entry name" value="Met_Sox_Rdtase_MsrA_sf"/>
</dbReference>
<proteinExistence type="inferred from homology"/>
<name>A0A380MY16_9GAMM</name>
<evidence type="ECO:0000256" key="6">
    <source>
        <dbReference type="ARBA" id="ARBA00048488"/>
    </source>
</evidence>
<dbReference type="InterPro" id="IPR050162">
    <property type="entry name" value="MsrA_MetSO_reductase"/>
</dbReference>
<evidence type="ECO:0000313" key="11">
    <source>
        <dbReference type="Proteomes" id="UP000254601"/>
    </source>
</evidence>
<dbReference type="PROSITE" id="PS51790">
    <property type="entry name" value="MSRB"/>
    <property type="match status" value="1"/>
</dbReference>
<dbReference type="PANTHER" id="PTHR42799">
    <property type="entry name" value="MITOCHONDRIAL PEPTIDE METHIONINE SULFOXIDE REDUCTASE"/>
    <property type="match status" value="1"/>
</dbReference>
<comment type="similarity">
    <text evidence="1 8">Belongs to the MsrA Met sulfoxide reductase family.</text>
</comment>
<dbReference type="AlphaFoldDB" id="A0A380MY16"/>
<dbReference type="NCBIfam" id="TIGR00357">
    <property type="entry name" value="peptide-methionine (R)-S-oxide reductase MsrB"/>
    <property type="match status" value="1"/>
</dbReference>
<dbReference type="GO" id="GO:0033744">
    <property type="term" value="F:L-methionine:thioredoxin-disulfide S-oxidoreductase activity"/>
    <property type="evidence" value="ECO:0007669"/>
    <property type="project" value="RHEA"/>
</dbReference>
<dbReference type="OrthoDB" id="4174719at2"/>
<comment type="catalytic activity">
    <reaction evidence="7 8">
        <text>[thioredoxin]-disulfide + L-methionine + H2O = L-methionine (S)-S-oxide + [thioredoxin]-dithiol</text>
        <dbReference type="Rhea" id="RHEA:19993"/>
        <dbReference type="Rhea" id="RHEA-COMP:10698"/>
        <dbReference type="Rhea" id="RHEA-COMP:10700"/>
        <dbReference type="ChEBI" id="CHEBI:15377"/>
        <dbReference type="ChEBI" id="CHEBI:29950"/>
        <dbReference type="ChEBI" id="CHEBI:50058"/>
        <dbReference type="ChEBI" id="CHEBI:57844"/>
        <dbReference type="ChEBI" id="CHEBI:58772"/>
        <dbReference type="EC" id="1.8.4.11"/>
    </reaction>
</comment>
<organism evidence="10 11">
    <name type="scientific">Suttonella ornithocola</name>
    <dbReference type="NCBI Taxonomy" id="279832"/>
    <lineage>
        <taxon>Bacteria</taxon>
        <taxon>Pseudomonadati</taxon>
        <taxon>Pseudomonadota</taxon>
        <taxon>Gammaproteobacteria</taxon>
        <taxon>Cardiobacteriales</taxon>
        <taxon>Cardiobacteriaceae</taxon>
        <taxon>Suttonella</taxon>
    </lineage>
</organism>
<dbReference type="Gene3D" id="2.170.150.20">
    <property type="entry name" value="Peptide methionine sulfoxide reductase"/>
    <property type="match status" value="1"/>
</dbReference>
<dbReference type="InterPro" id="IPR011057">
    <property type="entry name" value="Mss4-like_sf"/>
</dbReference>
<gene>
    <name evidence="10" type="primary">msrAB_2</name>
    <name evidence="8" type="synonym">msrA</name>
    <name evidence="10" type="ORF">NCTC13337_02167</name>
</gene>
<dbReference type="RefSeq" id="WP_072577080.1">
    <property type="nucleotide sequence ID" value="NZ_LWHB01000130.1"/>
</dbReference>
<dbReference type="HAMAP" id="MF_01401">
    <property type="entry name" value="MsrA"/>
    <property type="match status" value="1"/>
</dbReference>
<dbReference type="SUPFAM" id="SSF51316">
    <property type="entry name" value="Mss4-like"/>
    <property type="match status" value="1"/>
</dbReference>
<feature type="active site" evidence="8">
    <location>
        <position position="12"/>
    </location>
</feature>
<dbReference type="SUPFAM" id="SSF55068">
    <property type="entry name" value="Peptide methionine sulfoxide reductase"/>
    <property type="match status" value="1"/>
</dbReference>
<dbReference type="InterPro" id="IPR002569">
    <property type="entry name" value="Met_Sox_Rdtase_MsrA_dom"/>
</dbReference>